<comment type="caution">
    <text evidence="17">The sequence shown here is derived from an EMBL/GenBank/DDBJ whole genome shotgun (WGS) entry which is preliminary data.</text>
</comment>
<dbReference type="GeneID" id="76725310"/>
<dbReference type="CDD" id="cd00610">
    <property type="entry name" value="OAT_like"/>
    <property type="match status" value="1"/>
</dbReference>
<evidence type="ECO:0000256" key="5">
    <source>
        <dbReference type="ARBA" id="ARBA00012876"/>
    </source>
</evidence>
<dbReference type="Proteomes" id="UP000093898">
    <property type="component" value="Unassembled WGS sequence"/>
</dbReference>
<keyword evidence="9 16" id="KW-0663">Pyridoxal phosphate</keyword>
<dbReference type="NCBIfam" id="TIGR00700">
    <property type="entry name" value="GABAtrnsam"/>
    <property type="match status" value="1"/>
</dbReference>
<dbReference type="GO" id="GO:0042802">
    <property type="term" value="F:identical protein binding"/>
    <property type="evidence" value="ECO:0007669"/>
    <property type="project" value="TreeGrafter"/>
</dbReference>
<evidence type="ECO:0000256" key="3">
    <source>
        <dbReference type="ARBA" id="ARBA00005176"/>
    </source>
</evidence>
<dbReference type="PIRSF" id="PIRSF000521">
    <property type="entry name" value="Transaminase_4ab_Lys_Orn"/>
    <property type="match status" value="1"/>
</dbReference>
<evidence type="ECO:0000256" key="15">
    <source>
        <dbReference type="ARBA" id="ARBA00050054"/>
    </source>
</evidence>
<dbReference type="FunFam" id="3.40.640.10:FF:000013">
    <property type="entry name" value="4-aminobutyrate aminotransferase"/>
    <property type="match status" value="1"/>
</dbReference>
<dbReference type="PANTHER" id="PTHR11986:SF58">
    <property type="entry name" value="LEUCINE_METHIONINE RACEMASE"/>
    <property type="match status" value="1"/>
</dbReference>
<comment type="similarity">
    <text evidence="4 16">Belongs to the class-III pyridoxal-phosphate-dependent aminotransferase family.</text>
</comment>
<dbReference type="Pfam" id="PF00202">
    <property type="entry name" value="Aminotran_3"/>
    <property type="match status" value="1"/>
</dbReference>
<evidence type="ECO:0000256" key="2">
    <source>
        <dbReference type="ARBA" id="ARBA00001933"/>
    </source>
</evidence>
<dbReference type="InterPro" id="IPR049704">
    <property type="entry name" value="Aminotrans_3_PPA_site"/>
</dbReference>
<dbReference type="InterPro" id="IPR050103">
    <property type="entry name" value="Class-III_PLP-dep_AT"/>
</dbReference>
<dbReference type="GO" id="GO:0030170">
    <property type="term" value="F:pyridoxal phosphate binding"/>
    <property type="evidence" value="ECO:0007669"/>
    <property type="project" value="InterPro"/>
</dbReference>
<dbReference type="InterPro" id="IPR015422">
    <property type="entry name" value="PyrdxlP-dep_Trfase_small"/>
</dbReference>
<reference evidence="17 18" key="1">
    <citation type="submission" date="2016-06" db="EMBL/GenBank/DDBJ databases">
        <authorList>
            <person name="Kjaerup R.B."/>
            <person name="Dalgaard T.S."/>
            <person name="Juul-Madsen H.R."/>
        </authorList>
    </citation>
    <scope>NUCLEOTIDE SEQUENCE [LARGE SCALE GENOMIC DNA]</scope>
    <source>
        <strain evidence="17 18">1127319.6</strain>
    </source>
</reference>
<sequence>MTDITYRLAQKRNIVTALPGPRSAEVSARRQAAVAGGVSSSAPVYAADADGGVIVDIDGNSLIDLGSGIAVTSVGASHPGVAAAVAQQAARFTHTCFMITPYEGYVELAERLNAMTPGDHEKRTAFFNSGSEAVENAVKVARLATGRQAVVAFDHAYHGRTNMTMALTAKAMPYKTQFGPFAPEIYRMPASYPYRDGLTGEAAAKAAISRIETQIGAASLAAVIIEPIQGEGGFIVPAPGFLATIVDWCKANGVVFIADEVQTGFARTGSWFASDHEGIVPDIITMAKGIAGGMPLAAITGRADLLDAVHPGGLGGTYGGNPVACAAALATLDAMADMDLPARARAIEASVLPKLQALTDTGVIGDVRGRGGMLAIEIVKPGTSDPDPVLTKAIAAEAFKRGVILLTCGSYGNIIRLLPPLVISDELLDEGIAVLSDIVREMAAAR</sequence>
<gene>
    <name evidence="17" type="ORF">A5630_08290</name>
</gene>
<evidence type="ECO:0000256" key="7">
    <source>
        <dbReference type="ARBA" id="ARBA00022576"/>
    </source>
</evidence>
<keyword evidence="7" id="KW-0032">Aminotransferase</keyword>
<dbReference type="AlphaFoldDB" id="A0A1A3GJT0"/>
<evidence type="ECO:0000256" key="6">
    <source>
        <dbReference type="ARBA" id="ARBA00012912"/>
    </source>
</evidence>
<dbReference type="EC" id="2.6.1.22" evidence="5"/>
<dbReference type="InterPro" id="IPR015421">
    <property type="entry name" value="PyrdxlP-dep_Trfase_major"/>
</dbReference>
<comment type="pathway">
    <text evidence="3">Amino-acid degradation; 4-aminobutanoate degradation.</text>
</comment>
<dbReference type="NCBIfam" id="NF004714">
    <property type="entry name" value="PRK06058.1"/>
    <property type="match status" value="1"/>
</dbReference>
<dbReference type="GO" id="GO:0034386">
    <property type="term" value="F:4-aminobutyrate:2-oxoglutarate transaminase activity"/>
    <property type="evidence" value="ECO:0007669"/>
    <property type="project" value="UniProtKB-EC"/>
</dbReference>
<dbReference type="STRING" id="56689.GCA_001291445_00942"/>
<name>A0A1A3GJT0_MYCMU</name>
<evidence type="ECO:0000313" key="17">
    <source>
        <dbReference type="EMBL" id="OBJ36070.1"/>
    </source>
</evidence>
<dbReference type="PANTHER" id="PTHR11986">
    <property type="entry name" value="AMINOTRANSFERASE CLASS III"/>
    <property type="match status" value="1"/>
</dbReference>
<evidence type="ECO:0000256" key="10">
    <source>
        <dbReference type="ARBA" id="ARBA00029760"/>
    </source>
</evidence>
<evidence type="ECO:0000256" key="12">
    <source>
        <dbReference type="ARBA" id="ARBA00030857"/>
    </source>
</evidence>
<evidence type="ECO:0000313" key="18">
    <source>
        <dbReference type="Proteomes" id="UP000093898"/>
    </source>
</evidence>
<comment type="cofactor">
    <cofactor evidence="2">
        <name>pyridoxal 5'-phosphate</name>
        <dbReference type="ChEBI" id="CHEBI:597326"/>
    </cofactor>
</comment>
<accession>A0A1A3GJT0</accession>
<comment type="catalytic activity">
    <reaction evidence="14">
        <text>4-aminobutanoate + 2-oxoglutarate = succinate semialdehyde + L-glutamate</text>
        <dbReference type="Rhea" id="RHEA:23352"/>
        <dbReference type="ChEBI" id="CHEBI:16810"/>
        <dbReference type="ChEBI" id="CHEBI:29985"/>
        <dbReference type="ChEBI" id="CHEBI:57706"/>
        <dbReference type="ChEBI" id="CHEBI:59888"/>
        <dbReference type="EC" id="2.6.1.19"/>
    </reaction>
</comment>
<evidence type="ECO:0000256" key="14">
    <source>
        <dbReference type="ARBA" id="ARBA00048021"/>
    </source>
</evidence>
<proteinExistence type="inferred from homology"/>
<dbReference type="OrthoDB" id="9801052at2"/>
<evidence type="ECO:0000256" key="9">
    <source>
        <dbReference type="ARBA" id="ARBA00022898"/>
    </source>
</evidence>
<comment type="catalytic activity">
    <reaction evidence="1">
        <text>(S)-3-amino-2-methylpropanoate + 2-oxoglutarate = 2-methyl-3-oxopropanoate + L-glutamate</text>
        <dbReference type="Rhea" id="RHEA:13993"/>
        <dbReference type="ChEBI" id="CHEBI:16810"/>
        <dbReference type="ChEBI" id="CHEBI:29985"/>
        <dbReference type="ChEBI" id="CHEBI:57700"/>
        <dbReference type="ChEBI" id="CHEBI:58655"/>
        <dbReference type="EC" id="2.6.1.22"/>
    </reaction>
</comment>
<dbReference type="InterPro" id="IPR004632">
    <property type="entry name" value="4NH2But_aminotransferase_bac"/>
</dbReference>
<dbReference type="PROSITE" id="PS00600">
    <property type="entry name" value="AA_TRANSFER_CLASS_3"/>
    <property type="match status" value="1"/>
</dbReference>
<organism evidence="17 18">
    <name type="scientific">Mycolicibacterium mucogenicum</name>
    <name type="common">Mycobacterium mucogenicum</name>
    <dbReference type="NCBI Taxonomy" id="56689"/>
    <lineage>
        <taxon>Bacteria</taxon>
        <taxon>Bacillati</taxon>
        <taxon>Actinomycetota</taxon>
        <taxon>Actinomycetes</taxon>
        <taxon>Mycobacteriales</taxon>
        <taxon>Mycobacteriaceae</taxon>
        <taxon>Mycolicibacterium</taxon>
    </lineage>
</organism>
<dbReference type="SUPFAM" id="SSF53383">
    <property type="entry name" value="PLP-dependent transferases"/>
    <property type="match status" value="1"/>
</dbReference>
<dbReference type="RefSeq" id="WP_020100698.1">
    <property type="nucleotide sequence ID" value="NZ_CYSI01000007.1"/>
</dbReference>
<dbReference type="EMBL" id="LZLC01000253">
    <property type="protein sequence ID" value="OBJ36070.1"/>
    <property type="molecule type" value="Genomic_DNA"/>
</dbReference>
<keyword evidence="8" id="KW-0808">Transferase</keyword>
<evidence type="ECO:0000256" key="16">
    <source>
        <dbReference type="RuleBase" id="RU003560"/>
    </source>
</evidence>
<protein>
    <recommendedName>
        <fullName evidence="12">(S)-3-amino-2-methylpropionate transaminase</fullName>
        <ecNumber evidence="6">2.6.1.19</ecNumber>
        <ecNumber evidence="5">2.6.1.22</ecNumber>
    </recommendedName>
    <alternativeName>
        <fullName evidence="13">GABA aminotransferase</fullName>
    </alternativeName>
    <alternativeName>
        <fullName evidence="11">Gamma-amino-N-butyrate transaminase</fullName>
    </alternativeName>
    <alternativeName>
        <fullName evidence="15">Glutamate:succinic semialdehyde transaminase</fullName>
    </alternativeName>
    <alternativeName>
        <fullName evidence="10">L-AIBAT</fullName>
    </alternativeName>
</protein>
<dbReference type="Gene3D" id="3.40.640.10">
    <property type="entry name" value="Type I PLP-dependent aspartate aminotransferase-like (Major domain)"/>
    <property type="match status" value="1"/>
</dbReference>
<evidence type="ECO:0000256" key="13">
    <source>
        <dbReference type="ARBA" id="ARBA00031787"/>
    </source>
</evidence>
<dbReference type="EC" id="2.6.1.19" evidence="6"/>
<dbReference type="GO" id="GO:0009448">
    <property type="term" value="P:gamma-aminobutyric acid metabolic process"/>
    <property type="evidence" value="ECO:0007669"/>
    <property type="project" value="InterPro"/>
</dbReference>
<dbReference type="GO" id="GO:0047298">
    <property type="term" value="F:(S)-3-amino-2-methylpropionate transaminase activity"/>
    <property type="evidence" value="ECO:0007669"/>
    <property type="project" value="UniProtKB-EC"/>
</dbReference>
<dbReference type="InterPro" id="IPR005814">
    <property type="entry name" value="Aminotrans_3"/>
</dbReference>
<evidence type="ECO:0000256" key="1">
    <source>
        <dbReference type="ARBA" id="ARBA00001750"/>
    </source>
</evidence>
<evidence type="ECO:0000256" key="11">
    <source>
        <dbReference type="ARBA" id="ARBA00030204"/>
    </source>
</evidence>
<evidence type="ECO:0000256" key="8">
    <source>
        <dbReference type="ARBA" id="ARBA00022679"/>
    </source>
</evidence>
<evidence type="ECO:0000256" key="4">
    <source>
        <dbReference type="ARBA" id="ARBA00008954"/>
    </source>
</evidence>
<dbReference type="Gene3D" id="3.90.1150.10">
    <property type="entry name" value="Aspartate Aminotransferase, domain 1"/>
    <property type="match status" value="1"/>
</dbReference>
<dbReference type="InterPro" id="IPR015424">
    <property type="entry name" value="PyrdxlP-dep_Trfase"/>
</dbReference>